<proteinExistence type="predicted"/>
<dbReference type="GO" id="GO:0008270">
    <property type="term" value="F:zinc ion binding"/>
    <property type="evidence" value="ECO:0007669"/>
    <property type="project" value="UniProtKB-KW"/>
</dbReference>
<dbReference type="AlphaFoldDB" id="A0A9P4QI13"/>
<evidence type="ECO:0000313" key="4">
    <source>
        <dbReference type="Proteomes" id="UP000799444"/>
    </source>
</evidence>
<accession>A0A9P4QI13</accession>
<evidence type="ECO:0000259" key="2">
    <source>
        <dbReference type="PROSITE" id="PS50157"/>
    </source>
</evidence>
<keyword evidence="1" id="KW-0862">Zinc</keyword>
<evidence type="ECO:0000256" key="1">
    <source>
        <dbReference type="PROSITE-ProRule" id="PRU00042"/>
    </source>
</evidence>
<protein>
    <recommendedName>
        <fullName evidence="2">C2H2-type domain-containing protein</fullName>
    </recommendedName>
</protein>
<dbReference type="Proteomes" id="UP000799444">
    <property type="component" value="Unassembled WGS sequence"/>
</dbReference>
<dbReference type="InterPro" id="IPR013087">
    <property type="entry name" value="Znf_C2H2_type"/>
</dbReference>
<sequence length="198" mass="22166">MRDRTRPNPDAQRNFECTVCKKAYARPDELEKHNSQYDHVHMVRRLAADAERVLLETRNTKSRGSKDARVVPMAKKFSGIAPGGATTTGGAGFTKAGFTKIAGTAKPVIKEDIAPEVEEEQANDSQVLNTEDVEMQDVDDVKPAEDLWEEYNPLEILAPTGTILPANFKLTVPKELHDYIEFYGQDVNGRLFQFQQAE</sequence>
<dbReference type="EMBL" id="ML996318">
    <property type="protein sequence ID" value="KAF2727683.1"/>
    <property type="molecule type" value="Genomic_DNA"/>
</dbReference>
<name>A0A9P4QI13_9PLEO</name>
<organism evidence="3 4">
    <name type="scientific">Polyplosphaeria fusca</name>
    <dbReference type="NCBI Taxonomy" id="682080"/>
    <lineage>
        <taxon>Eukaryota</taxon>
        <taxon>Fungi</taxon>
        <taxon>Dikarya</taxon>
        <taxon>Ascomycota</taxon>
        <taxon>Pezizomycotina</taxon>
        <taxon>Dothideomycetes</taxon>
        <taxon>Pleosporomycetidae</taxon>
        <taxon>Pleosporales</taxon>
        <taxon>Tetraplosphaeriaceae</taxon>
        <taxon>Polyplosphaeria</taxon>
    </lineage>
</organism>
<keyword evidence="1" id="KW-0863">Zinc-finger</keyword>
<comment type="caution">
    <text evidence="3">The sequence shown here is derived from an EMBL/GenBank/DDBJ whole genome shotgun (WGS) entry which is preliminary data.</text>
</comment>
<keyword evidence="1" id="KW-0479">Metal-binding</keyword>
<gene>
    <name evidence="3" type="ORF">EJ04DRAFT_529244</name>
</gene>
<dbReference type="PROSITE" id="PS50157">
    <property type="entry name" value="ZINC_FINGER_C2H2_2"/>
    <property type="match status" value="1"/>
</dbReference>
<feature type="domain" description="C2H2-type" evidence="2">
    <location>
        <begin position="15"/>
        <end position="46"/>
    </location>
</feature>
<reference evidence="3" key="1">
    <citation type="journal article" date="2020" name="Stud. Mycol.">
        <title>101 Dothideomycetes genomes: a test case for predicting lifestyles and emergence of pathogens.</title>
        <authorList>
            <person name="Haridas S."/>
            <person name="Albert R."/>
            <person name="Binder M."/>
            <person name="Bloem J."/>
            <person name="Labutti K."/>
            <person name="Salamov A."/>
            <person name="Andreopoulos B."/>
            <person name="Baker S."/>
            <person name="Barry K."/>
            <person name="Bills G."/>
            <person name="Bluhm B."/>
            <person name="Cannon C."/>
            <person name="Castanera R."/>
            <person name="Culley D."/>
            <person name="Daum C."/>
            <person name="Ezra D."/>
            <person name="Gonzalez J."/>
            <person name="Henrissat B."/>
            <person name="Kuo A."/>
            <person name="Liang C."/>
            <person name="Lipzen A."/>
            <person name="Lutzoni F."/>
            <person name="Magnuson J."/>
            <person name="Mondo S."/>
            <person name="Nolan M."/>
            <person name="Ohm R."/>
            <person name="Pangilinan J."/>
            <person name="Park H.-J."/>
            <person name="Ramirez L."/>
            <person name="Alfaro M."/>
            <person name="Sun H."/>
            <person name="Tritt A."/>
            <person name="Yoshinaga Y."/>
            <person name="Zwiers L.-H."/>
            <person name="Turgeon B."/>
            <person name="Goodwin S."/>
            <person name="Spatafora J."/>
            <person name="Crous P."/>
            <person name="Grigoriev I."/>
        </authorList>
    </citation>
    <scope>NUCLEOTIDE SEQUENCE</scope>
    <source>
        <strain evidence="3">CBS 125425</strain>
    </source>
</reference>
<dbReference type="PROSITE" id="PS00028">
    <property type="entry name" value="ZINC_FINGER_C2H2_1"/>
    <property type="match status" value="1"/>
</dbReference>
<evidence type="ECO:0000313" key="3">
    <source>
        <dbReference type="EMBL" id="KAF2727683.1"/>
    </source>
</evidence>
<keyword evidence="4" id="KW-1185">Reference proteome</keyword>